<organism evidence="1 2">
    <name type="scientific">Sphaerodactylus townsendi</name>
    <dbReference type="NCBI Taxonomy" id="933632"/>
    <lineage>
        <taxon>Eukaryota</taxon>
        <taxon>Metazoa</taxon>
        <taxon>Chordata</taxon>
        <taxon>Craniata</taxon>
        <taxon>Vertebrata</taxon>
        <taxon>Euteleostomi</taxon>
        <taxon>Lepidosauria</taxon>
        <taxon>Squamata</taxon>
        <taxon>Bifurcata</taxon>
        <taxon>Gekkota</taxon>
        <taxon>Sphaerodactylidae</taxon>
        <taxon>Sphaerodactylus</taxon>
    </lineage>
</organism>
<evidence type="ECO:0000313" key="1">
    <source>
        <dbReference type="EMBL" id="KAH7993205.1"/>
    </source>
</evidence>
<dbReference type="Proteomes" id="UP000827872">
    <property type="component" value="Linkage Group LG03"/>
</dbReference>
<proteinExistence type="predicted"/>
<sequence length="885" mass="96157">MVVEDVGGPADPIAPTIIISPRNTSVIAGTSEVILECVANARPLIKLHIIWKKNGVPVSSGISDYNRRLTILNPTLSDSGYYECEAVLRSSSVPSVVRGAYLSVLEPPQFIKEPDRHITAEMEKVVQIPCQAKGVPPPSMSWYKDAALLEVQKLSRFQLLANGSLQISGLVPDDTGMFQCFARNAAGEVQSSTYLAVTSIAPNITKGPLDSTVIDGMAVVLTCETSGAPRPAITWQKGERILASGSVQLPRFTLLESGSLLVSPTRISDAGSYTCLATNSRGVDEASAELVVWARTRITNPPQDQSVIKGTKASMTCGVTNDPSVVVRFIWEKDGTALNVENVPRMRLDNTGTLHIAQTWSGDIGTYTCRVVSAGGNDSRSAHLRVRQLPHAPENPIAALSMVEKRAINLTWTKPFDGNSPLLRYILEVSENNAPWTVLMASVDPEVVSVLVRGLVPARSYQFRLCAVNDVGKGQFSKDTERVSLPEEPPTAPPQNVIASGRTNQSIMIQWQPPPENHQNGILKGYIIRFCLAGLPVGYQFRNITNADVNNLLLEDLIIWTNYEIEVAAYNSAGLGVYSSKVTEWTLQGVPTVSPGNVQAEATNSTTIRFSWNPPSPQFVNGINQGYKLIAWEPGQEEDMTMVTVRPNFQDNIHVGYIPGLKKFTEYYTSVLCFTTPGDGPRSPPQLVRTHEDAPGPVGHLGFSEILDTSLKVSWQEPVEKNGILTGYRISWEEFNRTNTRVTHYLPNVTLEYRVTGLTALTTYTIEVAAMTSKGQGQVSSSTISSGVPPVNSQGPPYQLWASPNIGPSASAHTSSSYSGYDGQDIHFQVASGKLIGWSPIGDSVRSGSSSTRCLMSQMPSLPWKVPPTSVPGYTYLYRHGARGK</sequence>
<comment type="caution">
    <text evidence="1">The sequence shown here is derived from an EMBL/GenBank/DDBJ whole genome shotgun (WGS) entry which is preliminary data.</text>
</comment>
<protein>
    <submittedName>
        <fullName evidence="1">Protein sidekick-2</fullName>
    </submittedName>
</protein>
<accession>A0ACB8ELT0</accession>
<reference evidence="1" key="1">
    <citation type="submission" date="2021-08" db="EMBL/GenBank/DDBJ databases">
        <title>The first chromosome-level gecko genome reveals the dynamic sex chromosomes of Neotropical dwarf geckos (Sphaerodactylidae: Sphaerodactylus).</title>
        <authorList>
            <person name="Pinto B.J."/>
            <person name="Keating S.E."/>
            <person name="Gamble T."/>
        </authorList>
    </citation>
    <scope>NUCLEOTIDE SEQUENCE</scope>
    <source>
        <strain evidence="1">TG3544</strain>
    </source>
</reference>
<name>A0ACB8ELT0_9SAUR</name>
<gene>
    <name evidence="1" type="primary">SDK2_1</name>
    <name evidence="1" type="ORF">K3G42_029753</name>
</gene>
<evidence type="ECO:0000313" key="2">
    <source>
        <dbReference type="Proteomes" id="UP000827872"/>
    </source>
</evidence>
<keyword evidence="2" id="KW-1185">Reference proteome</keyword>
<dbReference type="EMBL" id="CM037616">
    <property type="protein sequence ID" value="KAH7993205.1"/>
    <property type="molecule type" value="Genomic_DNA"/>
</dbReference>